<gene>
    <name evidence="14" type="primary">folP</name>
    <name evidence="14" type="ORF">ACFSUN_04440</name>
</gene>
<dbReference type="PANTHER" id="PTHR20941">
    <property type="entry name" value="FOLATE SYNTHESIS PROTEINS"/>
    <property type="match status" value="1"/>
</dbReference>
<comment type="catalytic activity">
    <reaction evidence="1">
        <text>(7,8-dihydropterin-6-yl)methyl diphosphate + 4-aminobenzoate = 7,8-dihydropteroate + diphosphate</text>
        <dbReference type="Rhea" id="RHEA:19949"/>
        <dbReference type="ChEBI" id="CHEBI:17836"/>
        <dbReference type="ChEBI" id="CHEBI:17839"/>
        <dbReference type="ChEBI" id="CHEBI:33019"/>
        <dbReference type="ChEBI" id="CHEBI:72950"/>
        <dbReference type="EC" id="2.5.1.15"/>
    </reaction>
</comment>
<evidence type="ECO:0000256" key="9">
    <source>
        <dbReference type="ARBA" id="ARBA00022842"/>
    </source>
</evidence>
<proteinExistence type="inferred from homology"/>
<dbReference type="PROSITE" id="PS00792">
    <property type="entry name" value="DHPS_1"/>
    <property type="match status" value="1"/>
</dbReference>
<reference evidence="15" key="1">
    <citation type="journal article" date="2019" name="Int. J. Syst. Evol. Microbiol.">
        <title>The Global Catalogue of Microorganisms (GCM) 10K type strain sequencing project: providing services to taxonomists for standard genome sequencing and annotation.</title>
        <authorList>
            <consortium name="The Broad Institute Genomics Platform"/>
            <consortium name="The Broad Institute Genome Sequencing Center for Infectious Disease"/>
            <person name="Wu L."/>
            <person name="Ma J."/>
        </authorList>
    </citation>
    <scope>NUCLEOTIDE SEQUENCE [LARGE SCALE GENOMIC DNA]</scope>
    <source>
        <strain evidence="15">TISTR 1858</strain>
    </source>
</reference>
<evidence type="ECO:0000256" key="3">
    <source>
        <dbReference type="ARBA" id="ARBA00004763"/>
    </source>
</evidence>
<dbReference type="CDD" id="cd00739">
    <property type="entry name" value="DHPS"/>
    <property type="match status" value="1"/>
</dbReference>
<comment type="pathway">
    <text evidence="3 12">Cofactor biosynthesis; tetrahydrofolate biosynthesis; 7,8-dihydrofolate from 2-amino-4-hydroxy-6-hydroxymethyl-7,8-dihydropteridine diphosphate and 4-aminobenzoate: step 1/2.</text>
</comment>
<comment type="cofactor">
    <cofactor evidence="2 12">
        <name>Mg(2+)</name>
        <dbReference type="ChEBI" id="CHEBI:18420"/>
    </cofactor>
</comment>
<dbReference type="Proteomes" id="UP001597451">
    <property type="component" value="Unassembled WGS sequence"/>
</dbReference>
<dbReference type="InterPro" id="IPR006390">
    <property type="entry name" value="DHP_synth_dom"/>
</dbReference>
<organism evidence="14 15">
    <name type="scientific">Oceanobacillus kapialis</name>
    <dbReference type="NCBI Taxonomy" id="481353"/>
    <lineage>
        <taxon>Bacteria</taxon>
        <taxon>Bacillati</taxon>
        <taxon>Bacillota</taxon>
        <taxon>Bacilli</taxon>
        <taxon>Bacillales</taxon>
        <taxon>Bacillaceae</taxon>
        <taxon>Oceanobacillus</taxon>
    </lineage>
</organism>
<dbReference type="InterPro" id="IPR000489">
    <property type="entry name" value="Pterin-binding_dom"/>
</dbReference>
<evidence type="ECO:0000256" key="8">
    <source>
        <dbReference type="ARBA" id="ARBA00022723"/>
    </source>
</evidence>
<keyword evidence="10 12" id="KW-0289">Folate biosynthesis</keyword>
<keyword evidence="15" id="KW-1185">Reference proteome</keyword>
<dbReference type="EMBL" id="JBHUMX010000010">
    <property type="protein sequence ID" value="MFD2628031.1"/>
    <property type="molecule type" value="Genomic_DNA"/>
</dbReference>
<dbReference type="InterPro" id="IPR011005">
    <property type="entry name" value="Dihydropteroate_synth-like_sf"/>
</dbReference>
<dbReference type="Pfam" id="PF00809">
    <property type="entry name" value="Pterin_bind"/>
    <property type="match status" value="1"/>
</dbReference>
<comment type="function">
    <text evidence="12">Catalyzes the condensation of para-aminobenzoate (pABA) with 6-hydroxymethyl-7,8-dihydropterin diphosphate (DHPt-PP) to form 7,8-dihydropteroate (H2Pte), the immediate precursor of folate derivatives.</text>
</comment>
<dbReference type="PROSITE" id="PS50972">
    <property type="entry name" value="PTERIN_BINDING"/>
    <property type="match status" value="1"/>
</dbReference>
<keyword evidence="7 12" id="KW-0808">Transferase</keyword>
<evidence type="ECO:0000259" key="13">
    <source>
        <dbReference type="PROSITE" id="PS50972"/>
    </source>
</evidence>
<dbReference type="Gene3D" id="3.20.20.20">
    <property type="entry name" value="Dihydropteroate synthase-like"/>
    <property type="match status" value="1"/>
</dbReference>
<keyword evidence="8 12" id="KW-0479">Metal-binding</keyword>
<evidence type="ECO:0000256" key="5">
    <source>
        <dbReference type="ARBA" id="ARBA00012458"/>
    </source>
</evidence>
<evidence type="ECO:0000256" key="1">
    <source>
        <dbReference type="ARBA" id="ARBA00000012"/>
    </source>
</evidence>
<evidence type="ECO:0000256" key="11">
    <source>
        <dbReference type="ARBA" id="ARBA00030193"/>
    </source>
</evidence>
<feature type="domain" description="Pterin-binding" evidence="13">
    <location>
        <begin position="18"/>
        <end position="264"/>
    </location>
</feature>
<accession>A0ABW5PXH0</accession>
<dbReference type="NCBIfam" id="TIGR01496">
    <property type="entry name" value="DHPS"/>
    <property type="match status" value="1"/>
</dbReference>
<protein>
    <recommendedName>
        <fullName evidence="6 12">Dihydropteroate synthase</fullName>
        <shortName evidence="12">DHPS</shortName>
        <ecNumber evidence="5 12">2.5.1.15</ecNumber>
    </recommendedName>
    <alternativeName>
        <fullName evidence="11 12">Dihydropteroate pyrophosphorylase</fullName>
    </alternativeName>
</protein>
<evidence type="ECO:0000256" key="6">
    <source>
        <dbReference type="ARBA" id="ARBA00016919"/>
    </source>
</evidence>
<dbReference type="GO" id="GO:0004156">
    <property type="term" value="F:dihydropteroate synthase activity"/>
    <property type="evidence" value="ECO:0007669"/>
    <property type="project" value="UniProtKB-EC"/>
</dbReference>
<dbReference type="RefSeq" id="WP_379560794.1">
    <property type="nucleotide sequence ID" value="NZ_JBHUMX010000010.1"/>
</dbReference>
<comment type="caution">
    <text evidence="14">The sequence shown here is derived from an EMBL/GenBank/DDBJ whole genome shotgun (WGS) entry which is preliminary data.</text>
</comment>
<evidence type="ECO:0000313" key="15">
    <source>
        <dbReference type="Proteomes" id="UP001597451"/>
    </source>
</evidence>
<dbReference type="SUPFAM" id="SSF51717">
    <property type="entry name" value="Dihydropteroate synthetase-like"/>
    <property type="match status" value="1"/>
</dbReference>
<dbReference type="PANTHER" id="PTHR20941:SF1">
    <property type="entry name" value="FOLIC ACID SYNTHESIS PROTEIN FOL1"/>
    <property type="match status" value="1"/>
</dbReference>
<evidence type="ECO:0000256" key="10">
    <source>
        <dbReference type="ARBA" id="ARBA00022909"/>
    </source>
</evidence>
<dbReference type="InterPro" id="IPR045031">
    <property type="entry name" value="DHP_synth-like"/>
</dbReference>
<keyword evidence="9 12" id="KW-0460">Magnesium</keyword>
<evidence type="ECO:0000256" key="2">
    <source>
        <dbReference type="ARBA" id="ARBA00001946"/>
    </source>
</evidence>
<sequence length="278" mass="30134">MKLKLKTKHKIYDLTERTHIMGILNVTPDSFSDGGHYNSVEKAVEQAVLLERNGADIIDIGGESTRPGHDPVGVEEEINRVVPAIKAIKENVSIPISIDTYKAETARRALEAGADIINDVWGAKMEPDIAHVAAEYGAPLILMHNRDNLEYGALIDDMKQDLYESIHIAQSAGVKHENIIIDPGVGFAKTADDNLLVMNNLEAFHSLGFPLLLGTSRKRFIGNLLGTEPNQRDVGTGATTCLGITKGVQIVRVHNVKLNKELAVMTDAMLKAGSVGNG</sequence>
<dbReference type="EC" id="2.5.1.15" evidence="5 12"/>
<name>A0ABW5PXH0_9BACI</name>
<evidence type="ECO:0000313" key="14">
    <source>
        <dbReference type="EMBL" id="MFD2628031.1"/>
    </source>
</evidence>
<evidence type="ECO:0000256" key="4">
    <source>
        <dbReference type="ARBA" id="ARBA00009503"/>
    </source>
</evidence>
<comment type="similarity">
    <text evidence="4 12">Belongs to the DHPS family.</text>
</comment>
<evidence type="ECO:0000256" key="12">
    <source>
        <dbReference type="RuleBase" id="RU361205"/>
    </source>
</evidence>
<evidence type="ECO:0000256" key="7">
    <source>
        <dbReference type="ARBA" id="ARBA00022679"/>
    </source>
</evidence>
<dbReference type="PROSITE" id="PS00793">
    <property type="entry name" value="DHPS_2"/>
    <property type="match status" value="1"/>
</dbReference>